<keyword evidence="3" id="KW-1185">Reference proteome</keyword>
<sequence length="116" mass="13055">MAGHDITFKKAGKSKPMDQDERDPLEENDVEVEPSKEEWTKRVSHESKSFEDFAQMDDDVTNAGEQTDDDNVKNCVKTCMVGKDSEEETQIPKEIKTIPMILALNALETVHIRGGC</sequence>
<accession>A0A811UKF9</accession>
<feature type="region of interest" description="Disordered" evidence="1">
    <location>
        <begin position="1"/>
        <end position="55"/>
    </location>
</feature>
<proteinExistence type="predicted"/>
<feature type="compositionally biased region" description="Basic and acidic residues" evidence="1">
    <location>
        <begin position="33"/>
        <end position="51"/>
    </location>
</feature>
<protein>
    <submittedName>
        <fullName evidence="2">(Mediterranean fruit fly) hypothetical protein</fullName>
    </submittedName>
</protein>
<feature type="compositionally biased region" description="Acidic residues" evidence="1">
    <location>
        <begin position="20"/>
        <end position="32"/>
    </location>
</feature>
<evidence type="ECO:0000256" key="1">
    <source>
        <dbReference type="SAM" id="MobiDB-lite"/>
    </source>
</evidence>
<dbReference type="Proteomes" id="UP000606786">
    <property type="component" value="Unassembled WGS sequence"/>
</dbReference>
<organism evidence="2 3">
    <name type="scientific">Ceratitis capitata</name>
    <name type="common">Mediterranean fruit fly</name>
    <name type="synonym">Tephritis capitata</name>
    <dbReference type="NCBI Taxonomy" id="7213"/>
    <lineage>
        <taxon>Eukaryota</taxon>
        <taxon>Metazoa</taxon>
        <taxon>Ecdysozoa</taxon>
        <taxon>Arthropoda</taxon>
        <taxon>Hexapoda</taxon>
        <taxon>Insecta</taxon>
        <taxon>Pterygota</taxon>
        <taxon>Neoptera</taxon>
        <taxon>Endopterygota</taxon>
        <taxon>Diptera</taxon>
        <taxon>Brachycera</taxon>
        <taxon>Muscomorpha</taxon>
        <taxon>Tephritoidea</taxon>
        <taxon>Tephritidae</taxon>
        <taxon>Ceratitis</taxon>
        <taxon>Ceratitis</taxon>
    </lineage>
</organism>
<dbReference type="EMBL" id="CAJHJT010000012">
    <property type="protein sequence ID" value="CAD6999692.1"/>
    <property type="molecule type" value="Genomic_DNA"/>
</dbReference>
<gene>
    <name evidence="2" type="ORF">CCAP1982_LOCUS8219</name>
</gene>
<comment type="caution">
    <text evidence="2">The sequence shown here is derived from an EMBL/GenBank/DDBJ whole genome shotgun (WGS) entry which is preliminary data.</text>
</comment>
<dbReference type="AlphaFoldDB" id="A0A811UKF9"/>
<evidence type="ECO:0000313" key="2">
    <source>
        <dbReference type="EMBL" id="CAD6999692.1"/>
    </source>
</evidence>
<evidence type="ECO:0000313" key="3">
    <source>
        <dbReference type="Proteomes" id="UP000606786"/>
    </source>
</evidence>
<name>A0A811UKF9_CERCA</name>
<reference evidence="2" key="1">
    <citation type="submission" date="2020-11" db="EMBL/GenBank/DDBJ databases">
        <authorList>
            <person name="Whitehead M."/>
        </authorList>
    </citation>
    <scope>NUCLEOTIDE SEQUENCE</scope>
    <source>
        <strain evidence="2">EGII</strain>
    </source>
</reference>